<gene>
    <name evidence="1" type="ORF">EYF80_008738</name>
</gene>
<dbReference type="EMBL" id="SRLO01000049">
    <property type="protein sequence ID" value="TNN81082.1"/>
    <property type="molecule type" value="Genomic_DNA"/>
</dbReference>
<sequence>MHEVPDGTKEEINDVLSLSRVPIPRSLSTVDEVKGGGPEPTELGIGALELEELEGLWDLSDGSVPLIITPPPPPSFGKQLWSW</sequence>
<dbReference type="Proteomes" id="UP000314294">
    <property type="component" value="Unassembled WGS sequence"/>
</dbReference>
<name>A0A4Z2IUW8_9TELE</name>
<proteinExistence type="predicted"/>
<comment type="caution">
    <text evidence="1">The sequence shown here is derived from an EMBL/GenBank/DDBJ whole genome shotgun (WGS) entry which is preliminary data.</text>
</comment>
<dbReference type="AlphaFoldDB" id="A0A4Z2IUW8"/>
<protein>
    <submittedName>
        <fullName evidence="1">Uncharacterized protein</fullName>
    </submittedName>
</protein>
<keyword evidence="2" id="KW-1185">Reference proteome</keyword>
<evidence type="ECO:0000313" key="1">
    <source>
        <dbReference type="EMBL" id="TNN81082.1"/>
    </source>
</evidence>
<evidence type="ECO:0000313" key="2">
    <source>
        <dbReference type="Proteomes" id="UP000314294"/>
    </source>
</evidence>
<accession>A0A4Z2IUW8</accession>
<reference evidence="1 2" key="1">
    <citation type="submission" date="2019-03" db="EMBL/GenBank/DDBJ databases">
        <title>First draft genome of Liparis tanakae, snailfish: a comprehensive survey of snailfish specific genes.</title>
        <authorList>
            <person name="Kim W."/>
            <person name="Song I."/>
            <person name="Jeong J.-H."/>
            <person name="Kim D."/>
            <person name="Kim S."/>
            <person name="Ryu S."/>
            <person name="Song J.Y."/>
            <person name="Lee S.K."/>
        </authorList>
    </citation>
    <scope>NUCLEOTIDE SEQUENCE [LARGE SCALE GENOMIC DNA]</scope>
    <source>
        <tissue evidence="1">Muscle</tissue>
    </source>
</reference>
<organism evidence="1 2">
    <name type="scientific">Liparis tanakae</name>
    <name type="common">Tanaka's snailfish</name>
    <dbReference type="NCBI Taxonomy" id="230148"/>
    <lineage>
        <taxon>Eukaryota</taxon>
        <taxon>Metazoa</taxon>
        <taxon>Chordata</taxon>
        <taxon>Craniata</taxon>
        <taxon>Vertebrata</taxon>
        <taxon>Euteleostomi</taxon>
        <taxon>Actinopterygii</taxon>
        <taxon>Neopterygii</taxon>
        <taxon>Teleostei</taxon>
        <taxon>Neoteleostei</taxon>
        <taxon>Acanthomorphata</taxon>
        <taxon>Eupercaria</taxon>
        <taxon>Perciformes</taxon>
        <taxon>Cottioidei</taxon>
        <taxon>Cottales</taxon>
        <taxon>Liparidae</taxon>
        <taxon>Liparis</taxon>
    </lineage>
</organism>